<gene>
    <name evidence="2" type="ORF">E1750_17095</name>
</gene>
<evidence type="ECO:0000313" key="2">
    <source>
        <dbReference type="EMBL" id="QBN20433.1"/>
    </source>
</evidence>
<keyword evidence="1" id="KW-0472">Membrane</keyword>
<dbReference type="OrthoDB" id="7446256at2"/>
<accession>A0A4P6YIV1</accession>
<evidence type="ECO:0000313" key="3">
    <source>
        <dbReference type="Proteomes" id="UP000291124"/>
    </source>
</evidence>
<sequence length="254" mass="29569">MNCLNCNSETTGSYCYNCGQKTSTTRFSFKHIFKTDIANKFYSFFKNDLFFTLKELATRPGFSVREYIEGKRVNHMNYMSLYLLLSAAGIFLDKYAKVTEAVLNTNDDDSAKAISKYYEFVRDNPKTFIFITIPVVSVFTFLFFKKSKFNFSEHLIMNVYKASAVLVITKIVTLLSILTSNLTFLKIVNDLFGYVVFGYSVWFLYQFFYDNKIYSKLSIFSRTALSVLLGMLFSTIFMFIYWLIEFAITGQKIF</sequence>
<reference evidence="3" key="1">
    <citation type="submission" date="2019-03" db="EMBL/GenBank/DDBJ databases">
        <title>Flavobacterium sp.</title>
        <authorList>
            <person name="Kim H."/>
        </authorList>
    </citation>
    <scope>NUCLEOTIDE SEQUENCE [LARGE SCALE GENOMIC DNA]</scope>
    <source>
        <strain evidence="3">GS13</strain>
    </source>
</reference>
<dbReference type="RefSeq" id="WP_133277933.1">
    <property type="nucleotide sequence ID" value="NZ_CP037933.1"/>
</dbReference>
<name>A0A4P6YIV1_9FLAO</name>
<dbReference type="EMBL" id="CP037933">
    <property type="protein sequence ID" value="QBN20433.1"/>
    <property type="molecule type" value="Genomic_DNA"/>
</dbReference>
<evidence type="ECO:0000256" key="1">
    <source>
        <dbReference type="SAM" id="Phobius"/>
    </source>
</evidence>
<keyword evidence="1" id="KW-1133">Transmembrane helix</keyword>
<dbReference type="InterPro" id="IPR022134">
    <property type="entry name" value="DUF3667"/>
</dbReference>
<keyword evidence="3" id="KW-1185">Reference proteome</keyword>
<feature type="transmembrane region" description="Helical" evidence="1">
    <location>
        <begin position="191"/>
        <end position="208"/>
    </location>
</feature>
<organism evidence="2 3">
    <name type="scientific">Flavobacterium nackdongense</name>
    <dbReference type="NCBI Taxonomy" id="2547394"/>
    <lineage>
        <taxon>Bacteria</taxon>
        <taxon>Pseudomonadati</taxon>
        <taxon>Bacteroidota</taxon>
        <taxon>Flavobacteriia</taxon>
        <taxon>Flavobacteriales</taxon>
        <taxon>Flavobacteriaceae</taxon>
        <taxon>Flavobacterium</taxon>
    </lineage>
</organism>
<keyword evidence="1" id="KW-0812">Transmembrane</keyword>
<protein>
    <submittedName>
        <fullName evidence="2">DUF3667 domain-containing protein</fullName>
    </submittedName>
</protein>
<feature type="transmembrane region" description="Helical" evidence="1">
    <location>
        <begin position="127"/>
        <end position="144"/>
    </location>
</feature>
<feature type="transmembrane region" description="Helical" evidence="1">
    <location>
        <begin position="164"/>
        <end position="185"/>
    </location>
</feature>
<feature type="transmembrane region" description="Helical" evidence="1">
    <location>
        <begin position="220"/>
        <end position="244"/>
    </location>
</feature>
<dbReference type="Pfam" id="PF12412">
    <property type="entry name" value="DUF3667"/>
    <property type="match status" value="1"/>
</dbReference>
<proteinExistence type="predicted"/>
<dbReference type="KEGG" id="fnk:E1750_17095"/>
<dbReference type="Proteomes" id="UP000291124">
    <property type="component" value="Chromosome"/>
</dbReference>
<dbReference type="AlphaFoldDB" id="A0A4P6YIV1"/>